<feature type="active site" evidence="15">
    <location>
        <position position="60"/>
    </location>
</feature>
<dbReference type="GO" id="GO:0008033">
    <property type="term" value="P:tRNA processing"/>
    <property type="evidence" value="ECO:0007669"/>
    <property type="project" value="UniProtKB-KW"/>
</dbReference>
<dbReference type="Proteomes" id="UP000321820">
    <property type="component" value="Chromosome"/>
</dbReference>
<dbReference type="SUPFAM" id="SSF69065">
    <property type="entry name" value="RNase III domain-like"/>
    <property type="match status" value="1"/>
</dbReference>
<comment type="cofactor">
    <cofactor evidence="15">
        <name>Mg(2+)</name>
        <dbReference type="ChEBI" id="CHEBI:18420"/>
    </cofactor>
</comment>
<evidence type="ECO:0000256" key="6">
    <source>
        <dbReference type="ARBA" id="ARBA00022552"/>
    </source>
</evidence>
<dbReference type="HAMAP" id="MF_00104">
    <property type="entry name" value="RNase_III"/>
    <property type="match status" value="1"/>
</dbReference>
<dbReference type="Pfam" id="PF14622">
    <property type="entry name" value="Ribonucleas_3_3"/>
    <property type="match status" value="1"/>
</dbReference>
<keyword evidence="19" id="KW-1185">Reference proteome</keyword>
<dbReference type="AlphaFoldDB" id="A0A5B9E7H6"/>
<dbReference type="GO" id="GO:0046872">
    <property type="term" value="F:metal ion binding"/>
    <property type="evidence" value="ECO:0007669"/>
    <property type="project" value="UniProtKB-KW"/>
</dbReference>
<dbReference type="PROSITE" id="PS00517">
    <property type="entry name" value="RNASE_3_1"/>
    <property type="match status" value="1"/>
</dbReference>
<dbReference type="GO" id="GO:0004525">
    <property type="term" value="F:ribonuclease III activity"/>
    <property type="evidence" value="ECO:0007669"/>
    <property type="project" value="UniProtKB-UniRule"/>
</dbReference>
<dbReference type="SUPFAM" id="SSF54768">
    <property type="entry name" value="dsRNA-binding domain-like"/>
    <property type="match status" value="1"/>
</dbReference>
<evidence type="ECO:0000256" key="2">
    <source>
        <dbReference type="ARBA" id="ARBA00004496"/>
    </source>
</evidence>
<evidence type="ECO:0000313" key="19">
    <source>
        <dbReference type="Proteomes" id="UP000321820"/>
    </source>
</evidence>
<dbReference type="EC" id="3.1.26.3" evidence="15"/>
<keyword evidence="5 15" id="KW-0963">Cytoplasm</keyword>
<keyword evidence="11 15" id="KW-0255">Endonuclease</keyword>
<evidence type="ECO:0000256" key="11">
    <source>
        <dbReference type="ARBA" id="ARBA00022759"/>
    </source>
</evidence>
<keyword evidence="9 15" id="KW-0540">Nuclease</keyword>
<accession>A0A5B9E7H6</accession>
<proteinExistence type="inferred from homology"/>
<dbReference type="FunFam" id="3.30.160.20:FF:000003">
    <property type="entry name" value="Ribonuclease 3"/>
    <property type="match status" value="1"/>
</dbReference>
<dbReference type="GO" id="GO:0003725">
    <property type="term" value="F:double-stranded RNA binding"/>
    <property type="evidence" value="ECO:0007669"/>
    <property type="project" value="TreeGrafter"/>
</dbReference>
<dbReference type="PROSITE" id="PS50142">
    <property type="entry name" value="RNASE_3_2"/>
    <property type="match status" value="1"/>
</dbReference>
<dbReference type="PROSITE" id="PS50137">
    <property type="entry name" value="DS_RBD"/>
    <property type="match status" value="1"/>
</dbReference>
<evidence type="ECO:0000259" key="17">
    <source>
        <dbReference type="PROSITE" id="PS50142"/>
    </source>
</evidence>
<dbReference type="GO" id="GO:0005737">
    <property type="term" value="C:cytoplasm"/>
    <property type="evidence" value="ECO:0007669"/>
    <property type="project" value="UniProtKB-SubCell"/>
</dbReference>
<gene>
    <name evidence="15 18" type="primary">rnc</name>
    <name evidence="18" type="ORF">FTW19_05515</name>
</gene>
<evidence type="ECO:0000313" key="18">
    <source>
        <dbReference type="EMBL" id="QEE27514.1"/>
    </source>
</evidence>
<dbReference type="GO" id="GO:0010468">
    <property type="term" value="P:regulation of gene expression"/>
    <property type="evidence" value="ECO:0007669"/>
    <property type="project" value="TreeGrafter"/>
</dbReference>
<dbReference type="FunFam" id="1.10.1520.10:FF:000001">
    <property type="entry name" value="Ribonuclease 3"/>
    <property type="match status" value="1"/>
</dbReference>
<evidence type="ECO:0000259" key="16">
    <source>
        <dbReference type="PROSITE" id="PS50137"/>
    </source>
</evidence>
<dbReference type="GO" id="GO:0042802">
    <property type="term" value="F:identical protein binding"/>
    <property type="evidence" value="ECO:0007669"/>
    <property type="project" value="UniProtKB-ARBA"/>
</dbReference>
<sequence>MRAKKQNGPAELDSLLSALGHKFQRPALLETALTHSSLAAESSSVATAGKDNEQLEFVGDAVLGLLVAEALYMRFPALTEGELTRMRALLVSRSHLGEVAETLTLGNYLRLGRGEEQSGGRQKRALLSNALEAVIAAMYLDGGLPPARAFVEQHVIAPKIEELSIAVTEGARFGGAIGDYKSALQEFLQARGKGQPKYTVVEESGPDHKKRFRVQVQLREQTEAPAEAEGRTKKEAQQAAARVAYERLLAADV</sequence>
<feature type="binding site" evidence="15">
    <location>
        <position position="56"/>
    </location>
    <ligand>
        <name>Mg(2+)</name>
        <dbReference type="ChEBI" id="CHEBI:18420"/>
    </ligand>
</feature>
<keyword evidence="12 15" id="KW-0378">Hydrolase</keyword>
<dbReference type="RefSeq" id="WP_147646705.1">
    <property type="nucleotide sequence ID" value="NZ_CP042806.1"/>
</dbReference>
<dbReference type="GO" id="GO:0006364">
    <property type="term" value="P:rRNA processing"/>
    <property type="evidence" value="ECO:0007669"/>
    <property type="project" value="UniProtKB-UniRule"/>
</dbReference>
<evidence type="ECO:0000256" key="1">
    <source>
        <dbReference type="ARBA" id="ARBA00000109"/>
    </source>
</evidence>
<feature type="binding site" evidence="15">
    <location>
        <position position="132"/>
    </location>
    <ligand>
        <name>Mg(2+)</name>
        <dbReference type="ChEBI" id="CHEBI:18420"/>
    </ligand>
</feature>
<comment type="subcellular location">
    <subcellularLocation>
        <location evidence="2 15">Cytoplasm</location>
    </subcellularLocation>
</comment>
<evidence type="ECO:0000256" key="8">
    <source>
        <dbReference type="ARBA" id="ARBA00022694"/>
    </source>
</evidence>
<evidence type="ECO:0000256" key="5">
    <source>
        <dbReference type="ARBA" id="ARBA00022490"/>
    </source>
</evidence>
<dbReference type="NCBIfam" id="TIGR02191">
    <property type="entry name" value="RNaseIII"/>
    <property type="match status" value="1"/>
</dbReference>
<keyword evidence="10 15" id="KW-0479">Metal-binding</keyword>
<feature type="domain" description="DRBM" evidence="16">
    <location>
        <begin position="179"/>
        <end position="250"/>
    </location>
</feature>
<dbReference type="InterPro" id="IPR000999">
    <property type="entry name" value="RNase_III_dom"/>
</dbReference>
<comment type="similarity">
    <text evidence="3">Belongs to the ribonuclease III family.</text>
</comment>
<dbReference type="InterPro" id="IPR011907">
    <property type="entry name" value="RNase_III"/>
</dbReference>
<dbReference type="EMBL" id="CP042806">
    <property type="protein sequence ID" value="QEE27514.1"/>
    <property type="molecule type" value="Genomic_DNA"/>
</dbReference>
<reference evidence="18 19" key="1">
    <citation type="submission" date="2019-08" db="EMBL/GenBank/DDBJ databases">
        <title>Complete genome sequence of Terriglobus albidus strain ORNL.</title>
        <authorList>
            <person name="Podar M."/>
        </authorList>
    </citation>
    <scope>NUCLEOTIDE SEQUENCE [LARGE SCALE GENOMIC DNA]</scope>
    <source>
        <strain evidence="18 19">ORNL</strain>
    </source>
</reference>
<evidence type="ECO:0000256" key="15">
    <source>
        <dbReference type="HAMAP-Rule" id="MF_00104"/>
    </source>
</evidence>
<dbReference type="SMART" id="SM00358">
    <property type="entry name" value="DSRM"/>
    <property type="match status" value="1"/>
</dbReference>
<dbReference type="InterPro" id="IPR014720">
    <property type="entry name" value="dsRBD_dom"/>
</dbReference>
<comment type="subunit">
    <text evidence="4 15">Homodimer.</text>
</comment>
<protein>
    <recommendedName>
        <fullName evidence="15">Ribonuclease 3</fullName>
        <ecNumber evidence="15">3.1.26.3</ecNumber>
    </recommendedName>
    <alternativeName>
        <fullName evidence="15">Ribonuclease III</fullName>
        <shortName evidence="15">RNase III</shortName>
    </alternativeName>
</protein>
<keyword evidence="6 15" id="KW-0698">rRNA processing</keyword>
<evidence type="ECO:0000256" key="12">
    <source>
        <dbReference type="ARBA" id="ARBA00022801"/>
    </source>
</evidence>
<dbReference type="PANTHER" id="PTHR11207:SF0">
    <property type="entry name" value="RIBONUCLEASE 3"/>
    <property type="match status" value="1"/>
</dbReference>
<comment type="function">
    <text evidence="15">Digests double-stranded RNA. Involved in the processing of primary rRNA transcript to yield the immediate precursors to the large and small rRNAs (23S and 16S). Processes some mRNAs, and tRNAs when they are encoded in the rRNA operon. Processes pre-crRNA and tracrRNA of type II CRISPR loci if present in the organism.</text>
</comment>
<dbReference type="Gene3D" id="3.30.160.20">
    <property type="match status" value="1"/>
</dbReference>
<evidence type="ECO:0000256" key="3">
    <source>
        <dbReference type="ARBA" id="ARBA00010183"/>
    </source>
</evidence>
<dbReference type="GO" id="GO:0006397">
    <property type="term" value="P:mRNA processing"/>
    <property type="evidence" value="ECO:0007669"/>
    <property type="project" value="UniProtKB-UniRule"/>
</dbReference>
<feature type="active site" evidence="15">
    <location>
        <position position="132"/>
    </location>
</feature>
<feature type="binding site" evidence="15">
    <location>
        <position position="129"/>
    </location>
    <ligand>
        <name>Mg(2+)</name>
        <dbReference type="ChEBI" id="CHEBI:18420"/>
    </ligand>
</feature>
<dbReference type="Pfam" id="PF00035">
    <property type="entry name" value="dsrm"/>
    <property type="match status" value="1"/>
</dbReference>
<evidence type="ECO:0000256" key="9">
    <source>
        <dbReference type="ARBA" id="ARBA00022722"/>
    </source>
</evidence>
<name>A0A5B9E7H6_9BACT</name>
<feature type="domain" description="RNase III" evidence="17">
    <location>
        <begin position="12"/>
        <end position="143"/>
    </location>
</feature>
<keyword evidence="14 15" id="KW-0694">RNA-binding</keyword>
<evidence type="ECO:0000256" key="14">
    <source>
        <dbReference type="ARBA" id="ARBA00022884"/>
    </source>
</evidence>
<dbReference type="CDD" id="cd10845">
    <property type="entry name" value="DSRM_RNAse_III_family"/>
    <property type="match status" value="1"/>
</dbReference>
<keyword evidence="15" id="KW-0699">rRNA-binding</keyword>
<dbReference type="SMART" id="SM00535">
    <property type="entry name" value="RIBOc"/>
    <property type="match status" value="1"/>
</dbReference>
<dbReference type="CDD" id="cd00593">
    <property type="entry name" value="RIBOc"/>
    <property type="match status" value="1"/>
</dbReference>
<keyword evidence="8 15" id="KW-0819">tRNA processing</keyword>
<comment type="catalytic activity">
    <reaction evidence="1 15">
        <text>Endonucleolytic cleavage to 5'-phosphomonoester.</text>
        <dbReference type="EC" id="3.1.26.3"/>
    </reaction>
</comment>
<evidence type="ECO:0000256" key="4">
    <source>
        <dbReference type="ARBA" id="ARBA00011738"/>
    </source>
</evidence>
<dbReference type="PANTHER" id="PTHR11207">
    <property type="entry name" value="RIBONUCLEASE III"/>
    <property type="match status" value="1"/>
</dbReference>
<dbReference type="Gene3D" id="1.10.1520.10">
    <property type="entry name" value="Ribonuclease III domain"/>
    <property type="match status" value="1"/>
</dbReference>
<evidence type="ECO:0000256" key="7">
    <source>
        <dbReference type="ARBA" id="ARBA00022664"/>
    </source>
</evidence>
<keyword evidence="13 15" id="KW-0460">Magnesium</keyword>
<evidence type="ECO:0000256" key="10">
    <source>
        <dbReference type="ARBA" id="ARBA00022723"/>
    </source>
</evidence>
<dbReference type="GO" id="GO:0019843">
    <property type="term" value="F:rRNA binding"/>
    <property type="evidence" value="ECO:0007669"/>
    <property type="project" value="UniProtKB-KW"/>
</dbReference>
<evidence type="ECO:0000256" key="13">
    <source>
        <dbReference type="ARBA" id="ARBA00022842"/>
    </source>
</evidence>
<dbReference type="KEGG" id="talb:FTW19_05515"/>
<keyword evidence="7 15" id="KW-0507">mRNA processing</keyword>
<dbReference type="InterPro" id="IPR036389">
    <property type="entry name" value="RNase_III_sf"/>
</dbReference>
<organism evidence="18 19">
    <name type="scientific">Terriglobus albidus</name>
    <dbReference type="NCBI Taxonomy" id="1592106"/>
    <lineage>
        <taxon>Bacteria</taxon>
        <taxon>Pseudomonadati</taxon>
        <taxon>Acidobacteriota</taxon>
        <taxon>Terriglobia</taxon>
        <taxon>Terriglobales</taxon>
        <taxon>Acidobacteriaceae</taxon>
        <taxon>Terriglobus</taxon>
    </lineage>
</organism>
<dbReference type="OrthoDB" id="9805026at2"/>